<evidence type="ECO:0000313" key="1">
    <source>
        <dbReference type="EMBL" id="GAJ17147.1"/>
    </source>
</evidence>
<organism evidence="1">
    <name type="scientific">marine sediment metagenome</name>
    <dbReference type="NCBI Taxonomy" id="412755"/>
    <lineage>
        <taxon>unclassified sequences</taxon>
        <taxon>metagenomes</taxon>
        <taxon>ecological metagenomes</taxon>
    </lineage>
</organism>
<protein>
    <submittedName>
        <fullName evidence="1">Uncharacterized protein</fullName>
    </submittedName>
</protein>
<dbReference type="EMBL" id="BARW01041628">
    <property type="protein sequence ID" value="GAJ17147.1"/>
    <property type="molecule type" value="Genomic_DNA"/>
</dbReference>
<proteinExistence type="predicted"/>
<sequence>MVQTSPTGMSGREFTREVFNVIEASMIYQAAFLHADPP</sequence>
<reference evidence="1" key="1">
    <citation type="journal article" date="2014" name="Front. Microbiol.">
        <title>High frequency of phylogenetically diverse reductive dehalogenase-homologous genes in deep subseafloor sedimentary metagenomes.</title>
        <authorList>
            <person name="Kawai M."/>
            <person name="Futagami T."/>
            <person name="Toyoda A."/>
            <person name="Takaki Y."/>
            <person name="Nishi S."/>
            <person name="Hori S."/>
            <person name="Arai W."/>
            <person name="Tsubouchi T."/>
            <person name="Morono Y."/>
            <person name="Uchiyama I."/>
            <person name="Ito T."/>
            <person name="Fujiyama A."/>
            <person name="Inagaki F."/>
            <person name="Takami H."/>
        </authorList>
    </citation>
    <scope>NUCLEOTIDE SEQUENCE</scope>
    <source>
        <strain evidence="1">Expedition CK06-06</strain>
    </source>
</reference>
<feature type="non-terminal residue" evidence="1">
    <location>
        <position position="38"/>
    </location>
</feature>
<name>X1VG72_9ZZZZ</name>
<gene>
    <name evidence="1" type="ORF">S12H4_62218</name>
</gene>
<comment type="caution">
    <text evidence="1">The sequence shown here is derived from an EMBL/GenBank/DDBJ whole genome shotgun (WGS) entry which is preliminary data.</text>
</comment>
<dbReference type="AlphaFoldDB" id="X1VG72"/>
<accession>X1VG72</accession>